<evidence type="ECO:0000313" key="12">
    <source>
        <dbReference type="EMBL" id="TYK25578.1"/>
    </source>
</evidence>
<dbReference type="AlphaFoldDB" id="A0A5D3DPV6"/>
<dbReference type="InterPro" id="IPR006093">
    <property type="entry name" value="Oxy_OxRdtase_FAD_BS"/>
</dbReference>
<evidence type="ECO:0000256" key="3">
    <source>
        <dbReference type="ARBA" id="ARBA00011928"/>
    </source>
</evidence>
<comment type="caution">
    <text evidence="12">The sequence shown here is derived from an EMBL/GenBank/DDBJ whole genome shotgun (WGS) entry which is preliminary data.</text>
</comment>
<dbReference type="SUPFAM" id="SSF55103">
    <property type="entry name" value="FAD-linked oxidases, C-terminal domain"/>
    <property type="match status" value="1"/>
</dbReference>
<dbReference type="InterPro" id="IPR036318">
    <property type="entry name" value="FAD-bd_PCMH-like_sf"/>
</dbReference>
<organism evidence="12 14">
    <name type="scientific">Cucumis melo var. makuwa</name>
    <name type="common">Oriental melon</name>
    <dbReference type="NCBI Taxonomy" id="1194695"/>
    <lineage>
        <taxon>Eukaryota</taxon>
        <taxon>Viridiplantae</taxon>
        <taxon>Streptophyta</taxon>
        <taxon>Embryophyta</taxon>
        <taxon>Tracheophyta</taxon>
        <taxon>Spermatophyta</taxon>
        <taxon>Magnoliopsida</taxon>
        <taxon>eudicotyledons</taxon>
        <taxon>Gunneridae</taxon>
        <taxon>Pentapetalae</taxon>
        <taxon>rosids</taxon>
        <taxon>fabids</taxon>
        <taxon>Cucurbitales</taxon>
        <taxon>Cucurbitaceae</taxon>
        <taxon>Benincaseae</taxon>
        <taxon>Cucumis</taxon>
    </lineage>
</organism>
<evidence type="ECO:0000256" key="7">
    <source>
        <dbReference type="ARBA" id="ARBA00023002"/>
    </source>
</evidence>
<dbReference type="GO" id="GO:0009690">
    <property type="term" value="P:cytokinin metabolic process"/>
    <property type="evidence" value="ECO:0007669"/>
    <property type="project" value="InterPro"/>
</dbReference>
<keyword evidence="8" id="KW-0325">Glycoprotein</keyword>
<dbReference type="GO" id="GO:0019139">
    <property type="term" value="F:cytokinin dehydrogenase activity"/>
    <property type="evidence" value="ECO:0007669"/>
    <property type="project" value="UniProtKB-EC"/>
</dbReference>
<dbReference type="EC" id="1.5.99.12" evidence="3"/>
<dbReference type="Gene3D" id="3.40.462.10">
    <property type="entry name" value="FAD-linked oxidases, C-terminal domain"/>
    <property type="match status" value="1"/>
</dbReference>
<evidence type="ECO:0000313" key="11">
    <source>
        <dbReference type="EMBL" id="KAA0053823.1"/>
    </source>
</evidence>
<comment type="catalytic activity">
    <reaction evidence="9">
        <text>N(6)-dimethylallyladenine + A + H2O = 3-methyl-2-butenal + adenine + AH2</text>
        <dbReference type="Rhea" id="RHEA:13625"/>
        <dbReference type="ChEBI" id="CHEBI:13193"/>
        <dbReference type="ChEBI" id="CHEBI:15377"/>
        <dbReference type="ChEBI" id="CHEBI:15825"/>
        <dbReference type="ChEBI" id="CHEBI:16708"/>
        <dbReference type="ChEBI" id="CHEBI:17499"/>
        <dbReference type="ChEBI" id="CHEBI:17660"/>
        <dbReference type="EC" id="1.5.99.12"/>
    </reaction>
</comment>
<dbReference type="EMBL" id="SSTD01003829">
    <property type="protein sequence ID" value="TYK25578.1"/>
    <property type="molecule type" value="Genomic_DNA"/>
</dbReference>
<evidence type="ECO:0000256" key="4">
    <source>
        <dbReference type="ARBA" id="ARBA00022630"/>
    </source>
</evidence>
<sequence>MILFMNCAIYRPNLCFTKCLGEPTDDPVIQSSSKMLSSLETINLDGYFSFKNNQEAAKDFGNRYNMLPLAVLHPHSIRDISITLKHIFEMGSGTELTVAARGHGHSLQGQAQALQGIVINMESLKEPAMQVHSGNLSWVDVHGGELWINILHETLKYGLTPKSWTDYLHLSVGGTLSNAGISGQAFRHGPQISNVHQLEVVTGKGEVVTCSEQENSDLFYSVLGGLGQFGIITRARISLESAPEMVKWIRTLYSDFAIFSKDQEHLISSKYSFDYIEGFVLINRTGILNNWRSSFDPKDPVQASQFITDRTTLYCLEMAMYFNFEDKETLNKRVEKLLSQLSYIPATLFLSEVPYEEFLDRVHTSEKKLRAKGLWEVPHPWLNLMIPRSNIRDFAAEVFGKILSDSTSGPILIYPVNKSKWNNKTSLVTPDEEIFYLVGFLFSALPTSTGKESLEYILAQNQIILDYCARALPGCKQYLPHYCSQDEWQAHFGSKWRVLKERKSAYDPLSILAPGQRVFQKVTPVQHLISKTKHKKSILEEENAKMI</sequence>
<dbReference type="OrthoDB" id="415825at2759"/>
<evidence type="ECO:0000256" key="5">
    <source>
        <dbReference type="ARBA" id="ARBA00022729"/>
    </source>
</evidence>
<dbReference type="InterPro" id="IPR016166">
    <property type="entry name" value="FAD-bd_PCMH"/>
</dbReference>
<dbReference type="Pfam" id="PF01565">
    <property type="entry name" value="FAD_binding_4"/>
    <property type="match status" value="1"/>
</dbReference>
<keyword evidence="7" id="KW-0560">Oxidoreductase</keyword>
<dbReference type="Gene3D" id="3.30.465.10">
    <property type="match status" value="1"/>
</dbReference>
<evidence type="ECO:0000313" key="14">
    <source>
        <dbReference type="Proteomes" id="UP000321947"/>
    </source>
</evidence>
<comment type="similarity">
    <text evidence="2">Belongs to the oxygen-dependent FAD-linked oxidoreductase family.</text>
</comment>
<dbReference type="STRING" id="1194695.A0A5D3DPV6"/>
<evidence type="ECO:0000256" key="6">
    <source>
        <dbReference type="ARBA" id="ARBA00022827"/>
    </source>
</evidence>
<evidence type="ECO:0000256" key="9">
    <source>
        <dbReference type="ARBA" id="ARBA00048224"/>
    </source>
</evidence>
<dbReference type="InterPro" id="IPR016170">
    <property type="entry name" value="Cytok_DH_C_sf"/>
</dbReference>
<accession>A0A5D3DPV6</accession>
<proteinExistence type="inferred from homology"/>
<dbReference type="InterPro" id="IPR016167">
    <property type="entry name" value="FAD-bd_PCMH_sub1"/>
</dbReference>
<dbReference type="InterPro" id="IPR015345">
    <property type="entry name" value="Cytokinin_DH_FAD/cytokin-bd"/>
</dbReference>
<dbReference type="InterPro" id="IPR006094">
    <property type="entry name" value="Oxid_FAD_bind_N"/>
</dbReference>
<comment type="cofactor">
    <cofactor evidence="1">
        <name>FAD</name>
        <dbReference type="ChEBI" id="CHEBI:57692"/>
    </cofactor>
</comment>
<dbReference type="Proteomes" id="UP000321393">
    <property type="component" value="Unassembled WGS sequence"/>
</dbReference>
<dbReference type="PROSITE" id="PS51387">
    <property type="entry name" value="FAD_PCMH"/>
    <property type="match status" value="1"/>
</dbReference>
<dbReference type="Proteomes" id="UP000321947">
    <property type="component" value="Unassembled WGS sequence"/>
</dbReference>
<keyword evidence="6" id="KW-0274">FAD</keyword>
<dbReference type="Gene3D" id="3.30.43.10">
    <property type="entry name" value="Uridine Diphospho-n-acetylenolpyruvylglucosamine Reductase, domain 2"/>
    <property type="match status" value="1"/>
</dbReference>
<dbReference type="PROSITE" id="PS00862">
    <property type="entry name" value="OX2_COVAL_FAD"/>
    <property type="match status" value="1"/>
</dbReference>
<name>A0A5D3DPV6_CUCMM</name>
<dbReference type="PANTHER" id="PTHR13878:SF120">
    <property type="entry name" value="CYTOKININ DEHYDROGENASE"/>
    <property type="match status" value="1"/>
</dbReference>
<gene>
    <name evidence="12" type="ORF">E5676_scaffold352G007350</name>
    <name evidence="11" type="ORF">E6C27_scaffold135G002110</name>
</gene>
<evidence type="ECO:0000256" key="1">
    <source>
        <dbReference type="ARBA" id="ARBA00001974"/>
    </source>
</evidence>
<evidence type="ECO:0000256" key="8">
    <source>
        <dbReference type="ARBA" id="ARBA00023180"/>
    </source>
</evidence>
<dbReference type="FunFam" id="3.40.462.10:FF:000001">
    <property type="entry name" value="Cytokinin dehydrogenase 2"/>
    <property type="match status" value="1"/>
</dbReference>
<protein>
    <recommendedName>
        <fullName evidence="3">cytokinin dehydrogenase</fullName>
        <ecNumber evidence="3">1.5.99.12</ecNumber>
    </recommendedName>
</protein>
<dbReference type="InterPro" id="IPR016169">
    <property type="entry name" value="FAD-bd_PCMH_sub2"/>
</dbReference>
<evidence type="ECO:0000256" key="2">
    <source>
        <dbReference type="ARBA" id="ARBA00005466"/>
    </source>
</evidence>
<dbReference type="FunFam" id="3.30.465.10:FF:000021">
    <property type="entry name" value="Cytokinin dehydrogenase 1"/>
    <property type="match status" value="1"/>
</dbReference>
<evidence type="ECO:0000313" key="13">
    <source>
        <dbReference type="Proteomes" id="UP000321393"/>
    </source>
</evidence>
<dbReference type="SUPFAM" id="SSF56176">
    <property type="entry name" value="FAD-binding/transporter-associated domain-like"/>
    <property type="match status" value="1"/>
</dbReference>
<reference evidence="13 14" key="1">
    <citation type="submission" date="2019-08" db="EMBL/GenBank/DDBJ databases">
        <title>Draft genome sequences of two oriental melons (Cucumis melo L. var makuwa).</title>
        <authorList>
            <person name="Kwon S.-Y."/>
        </authorList>
    </citation>
    <scope>NUCLEOTIDE SEQUENCE [LARGE SCALE GENOMIC DNA]</scope>
    <source>
        <strain evidence="14">cv. Chang Bougi</strain>
        <strain evidence="13">cv. SW 3</strain>
        <tissue evidence="12">Leaf</tissue>
    </source>
</reference>
<keyword evidence="5" id="KW-0732">Signal</keyword>
<dbReference type="InterPro" id="IPR050432">
    <property type="entry name" value="FAD-linked_Oxidoreductases_BP"/>
</dbReference>
<feature type="domain" description="FAD-binding PCMH-type" evidence="10">
    <location>
        <begin position="64"/>
        <end position="242"/>
    </location>
</feature>
<evidence type="ECO:0000259" key="10">
    <source>
        <dbReference type="PROSITE" id="PS51387"/>
    </source>
</evidence>
<dbReference type="PANTHER" id="PTHR13878">
    <property type="entry name" value="GULONOLACTONE OXIDASE"/>
    <property type="match status" value="1"/>
</dbReference>
<keyword evidence="4" id="KW-0285">Flavoprotein</keyword>
<dbReference type="Pfam" id="PF09265">
    <property type="entry name" value="Cytokin-bind"/>
    <property type="match status" value="1"/>
</dbReference>
<dbReference type="GO" id="GO:0071949">
    <property type="term" value="F:FAD binding"/>
    <property type="evidence" value="ECO:0007669"/>
    <property type="project" value="InterPro"/>
</dbReference>
<dbReference type="InterPro" id="IPR016164">
    <property type="entry name" value="FAD-linked_Oxase-like_C"/>
</dbReference>
<dbReference type="EMBL" id="SSTE01009109">
    <property type="protein sequence ID" value="KAA0053823.1"/>
    <property type="molecule type" value="Genomic_DNA"/>
</dbReference>